<evidence type="ECO:0000313" key="3">
    <source>
        <dbReference type="Proteomes" id="UP001189429"/>
    </source>
</evidence>
<feature type="compositionally biased region" description="Gly residues" evidence="1">
    <location>
        <begin position="145"/>
        <end position="165"/>
    </location>
</feature>
<organism evidence="2 3">
    <name type="scientific">Prorocentrum cordatum</name>
    <dbReference type="NCBI Taxonomy" id="2364126"/>
    <lineage>
        <taxon>Eukaryota</taxon>
        <taxon>Sar</taxon>
        <taxon>Alveolata</taxon>
        <taxon>Dinophyceae</taxon>
        <taxon>Prorocentrales</taxon>
        <taxon>Prorocentraceae</taxon>
        <taxon>Prorocentrum</taxon>
    </lineage>
</organism>
<accession>A0ABN9UWU5</accession>
<evidence type="ECO:0000256" key="1">
    <source>
        <dbReference type="SAM" id="MobiDB-lite"/>
    </source>
</evidence>
<gene>
    <name evidence="2" type="ORF">PCOR1329_LOCUS51769</name>
</gene>
<comment type="caution">
    <text evidence="2">The sequence shown here is derived from an EMBL/GenBank/DDBJ whole genome shotgun (WGS) entry which is preliminary data.</text>
</comment>
<feature type="region of interest" description="Disordered" evidence="1">
    <location>
        <begin position="298"/>
        <end position="391"/>
    </location>
</feature>
<dbReference type="EMBL" id="CAUYUJ010016284">
    <property type="protein sequence ID" value="CAK0863672.1"/>
    <property type="molecule type" value="Genomic_DNA"/>
</dbReference>
<name>A0ABN9UWU5_9DINO</name>
<evidence type="ECO:0000313" key="2">
    <source>
        <dbReference type="EMBL" id="CAK0863672.1"/>
    </source>
</evidence>
<dbReference type="Proteomes" id="UP001189429">
    <property type="component" value="Unassembled WGS sequence"/>
</dbReference>
<feature type="region of interest" description="Disordered" evidence="1">
    <location>
        <begin position="144"/>
        <end position="165"/>
    </location>
</feature>
<reference evidence="2" key="1">
    <citation type="submission" date="2023-10" db="EMBL/GenBank/DDBJ databases">
        <authorList>
            <person name="Chen Y."/>
            <person name="Shah S."/>
            <person name="Dougan E. K."/>
            <person name="Thang M."/>
            <person name="Chan C."/>
        </authorList>
    </citation>
    <scope>NUCLEOTIDE SEQUENCE [LARGE SCALE GENOMIC DNA]</scope>
</reference>
<protein>
    <submittedName>
        <fullName evidence="2">Uncharacterized protein</fullName>
    </submittedName>
</protein>
<feature type="non-terminal residue" evidence="2">
    <location>
        <position position="391"/>
    </location>
</feature>
<sequence length="391" mass="40071">MGGPGEAARSGRERDAAAVGVGAAVLSGHTEAEQRALALGASRLHAVLAARGSARPGGSRELPPGSPLRRLLGEELALEGCTEADVSAAQPLLRLLSTEQLFAIRAKLPASWEDRGPRRAHRGFVAAADALLLETLGRWALRGPPAGGEAGGDGAGEGGGEGGGGPGAAALLRSLGLRVVQVVGVVEARRRGWAVQERLARLGRGDAAHGWSAELPACWAFELAPGLWPDARAVVINAKELWAAPTAGRPEDFVALAAGAEIVVPVDKSAGAGKHCQLRWEMSVVDPSRHDVLTQLRLAGEPAEAPTVRWNDAPPDRSRCPPSPRAAEDEGSLGGALASEAAPRCHESGAAHHGGKYTGVLRPGGARCRARRRGGAASPCSSPEAVPTEAG</sequence>
<proteinExistence type="predicted"/>
<keyword evidence="3" id="KW-1185">Reference proteome</keyword>